<reference evidence="1" key="1">
    <citation type="submission" date="2014-11" db="EMBL/GenBank/DDBJ databases">
        <authorList>
            <person name="Amaro Gonzalez C."/>
        </authorList>
    </citation>
    <scope>NUCLEOTIDE SEQUENCE</scope>
</reference>
<proteinExistence type="predicted"/>
<evidence type="ECO:0000313" key="1">
    <source>
        <dbReference type="EMBL" id="JAH44831.1"/>
    </source>
</evidence>
<protein>
    <submittedName>
        <fullName evidence="1">Uncharacterized protein</fullName>
    </submittedName>
</protein>
<sequence length="8" mass="965">MVFLKLSQ</sequence>
<organism evidence="1">
    <name type="scientific">Anguilla anguilla</name>
    <name type="common">European freshwater eel</name>
    <name type="synonym">Muraena anguilla</name>
    <dbReference type="NCBI Taxonomy" id="7936"/>
    <lineage>
        <taxon>Eukaryota</taxon>
        <taxon>Metazoa</taxon>
        <taxon>Chordata</taxon>
        <taxon>Craniata</taxon>
        <taxon>Vertebrata</taxon>
        <taxon>Euteleostomi</taxon>
        <taxon>Actinopterygii</taxon>
        <taxon>Neopterygii</taxon>
        <taxon>Teleostei</taxon>
        <taxon>Anguilliformes</taxon>
        <taxon>Anguillidae</taxon>
        <taxon>Anguilla</taxon>
    </lineage>
</organism>
<dbReference type="EMBL" id="GBXM01063746">
    <property type="protein sequence ID" value="JAH44831.1"/>
    <property type="molecule type" value="Transcribed_RNA"/>
</dbReference>
<name>A0A0E9SU69_ANGAN</name>
<reference evidence="1" key="2">
    <citation type="journal article" date="2015" name="Fish Shellfish Immunol.">
        <title>Early steps in the European eel (Anguilla anguilla)-Vibrio vulnificus interaction in the gills: Role of the RtxA13 toxin.</title>
        <authorList>
            <person name="Callol A."/>
            <person name="Pajuelo D."/>
            <person name="Ebbesson L."/>
            <person name="Teles M."/>
            <person name="MacKenzie S."/>
            <person name="Amaro C."/>
        </authorList>
    </citation>
    <scope>NUCLEOTIDE SEQUENCE</scope>
</reference>
<accession>A0A0E9SU69</accession>